<dbReference type="PROSITE" id="PS50109">
    <property type="entry name" value="HIS_KIN"/>
    <property type="match status" value="1"/>
</dbReference>
<gene>
    <name evidence="11" type="primary">srrB_2</name>
    <name evidence="11" type="ORF">Mterra_03090</name>
</gene>
<comment type="catalytic activity">
    <reaction evidence="1">
        <text>ATP + protein L-histidine = ADP + protein N-phospho-L-histidine.</text>
        <dbReference type="EC" id="2.7.13.3"/>
    </reaction>
</comment>
<dbReference type="PANTHER" id="PTHR43711">
    <property type="entry name" value="TWO-COMPONENT HISTIDINE KINASE"/>
    <property type="match status" value="1"/>
</dbReference>
<dbReference type="SUPFAM" id="SSF47384">
    <property type="entry name" value="Homodimeric domain of signal transducing histidine kinase"/>
    <property type="match status" value="1"/>
</dbReference>
<dbReference type="InterPro" id="IPR000700">
    <property type="entry name" value="PAS-assoc_C"/>
</dbReference>
<dbReference type="CDD" id="cd00075">
    <property type="entry name" value="HATPase"/>
    <property type="match status" value="1"/>
</dbReference>
<dbReference type="InterPro" id="IPR005467">
    <property type="entry name" value="His_kinase_dom"/>
</dbReference>
<evidence type="ECO:0000259" key="10">
    <source>
        <dbReference type="PROSITE" id="PS50113"/>
    </source>
</evidence>
<dbReference type="EMBL" id="QXDL01000164">
    <property type="protein sequence ID" value="RIH81562.1"/>
    <property type="molecule type" value="Genomic_DNA"/>
</dbReference>
<dbReference type="Gene3D" id="1.10.287.130">
    <property type="match status" value="1"/>
</dbReference>
<keyword evidence="3" id="KW-0597">Phosphoprotein</keyword>
<keyword evidence="12" id="KW-1185">Reference proteome</keyword>
<dbReference type="Gene3D" id="3.30.565.10">
    <property type="entry name" value="Histidine kinase-like ATPase, C-terminal domain"/>
    <property type="match status" value="1"/>
</dbReference>
<dbReference type="SUPFAM" id="SSF55874">
    <property type="entry name" value="ATPase domain of HSP90 chaperone/DNA topoisomerase II/histidine kinase"/>
    <property type="match status" value="1"/>
</dbReference>
<evidence type="ECO:0000256" key="5">
    <source>
        <dbReference type="ARBA" id="ARBA00022777"/>
    </source>
</evidence>
<dbReference type="InterPro" id="IPR036890">
    <property type="entry name" value="HATPase_C_sf"/>
</dbReference>
<evidence type="ECO:0000313" key="11">
    <source>
        <dbReference type="EMBL" id="RIH81562.1"/>
    </source>
</evidence>
<dbReference type="InterPro" id="IPR036097">
    <property type="entry name" value="HisK_dim/P_sf"/>
</dbReference>
<name>A0A399EH27_9DEIN</name>
<dbReference type="SMART" id="SM00388">
    <property type="entry name" value="HisKA"/>
    <property type="match status" value="1"/>
</dbReference>
<dbReference type="EC" id="2.7.13.3" evidence="2"/>
<feature type="domain" description="PAC" evidence="10">
    <location>
        <begin position="305"/>
        <end position="356"/>
    </location>
</feature>
<dbReference type="Pfam" id="PF00989">
    <property type="entry name" value="PAS"/>
    <property type="match status" value="1"/>
</dbReference>
<keyword evidence="7" id="KW-0472">Membrane</keyword>
<evidence type="ECO:0000256" key="1">
    <source>
        <dbReference type="ARBA" id="ARBA00000085"/>
    </source>
</evidence>
<dbReference type="CDD" id="cd00082">
    <property type="entry name" value="HisKA"/>
    <property type="match status" value="1"/>
</dbReference>
<evidence type="ECO:0000256" key="2">
    <source>
        <dbReference type="ARBA" id="ARBA00012438"/>
    </source>
</evidence>
<dbReference type="FunFam" id="3.30.565.10:FF:000006">
    <property type="entry name" value="Sensor histidine kinase WalK"/>
    <property type="match status" value="1"/>
</dbReference>
<keyword evidence="4 11" id="KW-0808">Transferase</keyword>
<dbReference type="InterPro" id="IPR003661">
    <property type="entry name" value="HisK_dim/P_dom"/>
</dbReference>
<proteinExistence type="predicted"/>
<accession>A0A399EH27</accession>
<evidence type="ECO:0000256" key="7">
    <source>
        <dbReference type="ARBA" id="ARBA00023136"/>
    </source>
</evidence>
<evidence type="ECO:0000256" key="3">
    <source>
        <dbReference type="ARBA" id="ARBA00022553"/>
    </source>
</evidence>
<dbReference type="Gene3D" id="3.30.450.20">
    <property type="entry name" value="PAS domain"/>
    <property type="match status" value="1"/>
</dbReference>
<evidence type="ECO:0000256" key="6">
    <source>
        <dbReference type="ARBA" id="ARBA00023012"/>
    </source>
</evidence>
<dbReference type="PRINTS" id="PR00344">
    <property type="entry name" value="BCTRLSENSOR"/>
</dbReference>
<dbReference type="Pfam" id="PF00512">
    <property type="entry name" value="HisKA"/>
    <property type="match status" value="1"/>
</dbReference>
<dbReference type="Pfam" id="PF02518">
    <property type="entry name" value="HATPase_c"/>
    <property type="match status" value="1"/>
</dbReference>
<evidence type="ECO:0000256" key="4">
    <source>
        <dbReference type="ARBA" id="ARBA00022679"/>
    </source>
</evidence>
<dbReference type="InterPro" id="IPR013767">
    <property type="entry name" value="PAS_fold"/>
</dbReference>
<feature type="coiled-coil region" evidence="8">
    <location>
        <begin position="148"/>
        <end position="242"/>
    </location>
</feature>
<dbReference type="SMART" id="SM00387">
    <property type="entry name" value="HATPase_c"/>
    <property type="match status" value="1"/>
</dbReference>
<comment type="caution">
    <text evidence="11">The sequence shown here is derived from an EMBL/GenBank/DDBJ whole genome shotgun (WGS) entry which is preliminary data.</text>
</comment>
<keyword evidence="6" id="KW-0902">Two-component regulatory system</keyword>
<keyword evidence="8" id="KW-0175">Coiled coil</keyword>
<dbReference type="Proteomes" id="UP000265715">
    <property type="component" value="Unassembled WGS sequence"/>
</dbReference>
<dbReference type="SUPFAM" id="SSF55785">
    <property type="entry name" value="PYP-like sensor domain (PAS domain)"/>
    <property type="match status" value="2"/>
</dbReference>
<evidence type="ECO:0000259" key="9">
    <source>
        <dbReference type="PROSITE" id="PS50109"/>
    </source>
</evidence>
<dbReference type="InterPro" id="IPR035965">
    <property type="entry name" value="PAS-like_dom_sf"/>
</dbReference>
<reference evidence="11 12" key="1">
    <citation type="submission" date="2018-08" db="EMBL/GenBank/DDBJ databases">
        <title>Meiothermus terrae DSM 26712 genome sequencing project.</title>
        <authorList>
            <person name="Da Costa M.S."/>
            <person name="Albuquerque L."/>
            <person name="Raposo P."/>
            <person name="Froufe H.J.C."/>
            <person name="Barroso C.S."/>
            <person name="Egas C."/>
        </authorList>
    </citation>
    <scope>NUCLEOTIDE SEQUENCE [LARGE SCALE GENOMIC DNA]</scope>
    <source>
        <strain evidence="11 12">DSM 26712</strain>
    </source>
</reference>
<dbReference type="GO" id="GO:0006355">
    <property type="term" value="P:regulation of DNA-templated transcription"/>
    <property type="evidence" value="ECO:0007669"/>
    <property type="project" value="InterPro"/>
</dbReference>
<dbReference type="PROSITE" id="PS50113">
    <property type="entry name" value="PAC"/>
    <property type="match status" value="1"/>
</dbReference>
<dbReference type="InterPro" id="IPR003594">
    <property type="entry name" value="HATPase_dom"/>
</dbReference>
<organism evidence="11 12">
    <name type="scientific">Calidithermus terrae</name>
    <dbReference type="NCBI Taxonomy" id="1408545"/>
    <lineage>
        <taxon>Bacteria</taxon>
        <taxon>Thermotogati</taxon>
        <taxon>Deinococcota</taxon>
        <taxon>Deinococci</taxon>
        <taxon>Thermales</taxon>
        <taxon>Thermaceae</taxon>
        <taxon>Calidithermus</taxon>
    </lineage>
</organism>
<dbReference type="InterPro" id="IPR050736">
    <property type="entry name" value="Sensor_HK_Regulatory"/>
</dbReference>
<dbReference type="Pfam" id="PF13596">
    <property type="entry name" value="PAS_10"/>
    <property type="match status" value="1"/>
</dbReference>
<feature type="domain" description="Histidine kinase" evidence="9">
    <location>
        <begin position="374"/>
        <end position="589"/>
    </location>
</feature>
<dbReference type="FunFam" id="1.10.287.130:FF:000001">
    <property type="entry name" value="Two-component sensor histidine kinase"/>
    <property type="match status" value="1"/>
</dbReference>
<dbReference type="AlphaFoldDB" id="A0A399EH27"/>
<evidence type="ECO:0000313" key="12">
    <source>
        <dbReference type="Proteomes" id="UP000265715"/>
    </source>
</evidence>
<sequence>MPEGREPQREGSTSFGELHYRLLERFAPPSLLVDENYEVVHSSENAGEFLRFAGGEPSRNLLKLVHPALQLDLQAALMAARAEGRPSEVRDVRVRLGGEERAVSVGVHPFVTAEGGREYFLVTFEGREASGAAAGGGARPLSETLAGDKAVEAVVRRLEDELQRTRERLRATLEQHETSVEELRASNEELQAINEELRSASEELETSKEELQSVNEELTTLNHELKEKVDELSRANSDLLNLMAATDIATIFLDRALNIKRYTPAVRELFNIIPSDVGRPLEHLTHRLAYGRLADDAREVLERLHTLERDVHTSQGERHYLLRLAPYRTVEDRIDGVVVHFIDVTRRKQAEERLRASEARLQALVEAQERFVADASHELRAPLATVLGNLELVHRFPDMPEEERRLALGDALSEARRMNRLIRDLLTLARGDTTTPPPPQAVRLEELAAECLRQISLLGPEHRFEHALGPVTVAGDPDRLKELLLILLENAVKYTPAGGTVRLELAARGAHAELRVRDTGVGIAPEDLPHVFERFYRADPSRSRGADPGGTGLGLAIAKQVVEQHGGEIRLQSEPGRGTVAVVRLPLARGQP</sequence>
<evidence type="ECO:0000256" key="8">
    <source>
        <dbReference type="SAM" id="Coils"/>
    </source>
</evidence>
<dbReference type="InterPro" id="IPR004358">
    <property type="entry name" value="Sig_transdc_His_kin-like_C"/>
</dbReference>
<keyword evidence="5" id="KW-0418">Kinase</keyword>
<dbReference type="PANTHER" id="PTHR43711:SF1">
    <property type="entry name" value="HISTIDINE KINASE 1"/>
    <property type="match status" value="1"/>
</dbReference>
<protein>
    <recommendedName>
        <fullName evidence="2">histidine kinase</fullName>
        <ecNumber evidence="2">2.7.13.3</ecNumber>
    </recommendedName>
</protein>
<dbReference type="GO" id="GO:0000155">
    <property type="term" value="F:phosphorelay sensor kinase activity"/>
    <property type="evidence" value="ECO:0007669"/>
    <property type="project" value="InterPro"/>
</dbReference>